<evidence type="ECO:0000313" key="3">
    <source>
        <dbReference type="EMBL" id="QVL31883.1"/>
    </source>
</evidence>
<sequence length="203" mass="23001">MIRSATPIRFGLLVVVLSLAAQPVLAQEKVDTDKIMLAIKDLEKSLTEQKNKQDNSNLNLLSDISALKLRLDKLETALSAPPKNTDTSKKIDTSKLDSVANEDLKKQIEDLRKENLELKERLRTQSKRIDTTNVAKPGKIRFVNQYPTEMTIVVNSRRIDLSPFQDITVTVPAGSFNYQVLQVQEFMQTRTVSENETFEVNIK</sequence>
<accession>A0A8E6EXQ8</accession>
<organism evidence="3 4">
    <name type="scientific">Telmatocola sphagniphila</name>
    <dbReference type="NCBI Taxonomy" id="1123043"/>
    <lineage>
        <taxon>Bacteria</taxon>
        <taxon>Pseudomonadati</taxon>
        <taxon>Planctomycetota</taxon>
        <taxon>Planctomycetia</taxon>
        <taxon>Gemmatales</taxon>
        <taxon>Gemmataceae</taxon>
    </lineage>
</organism>
<dbReference type="Proteomes" id="UP000676194">
    <property type="component" value="Chromosome"/>
</dbReference>
<name>A0A8E6EXQ8_9BACT</name>
<dbReference type="RefSeq" id="WP_213496290.1">
    <property type="nucleotide sequence ID" value="NZ_CP074694.1"/>
</dbReference>
<dbReference type="KEGG" id="tsph:KIH39_24100"/>
<feature type="coiled-coil region" evidence="1">
    <location>
        <begin position="39"/>
        <end position="77"/>
    </location>
</feature>
<keyword evidence="2" id="KW-0732">Signal</keyword>
<protein>
    <recommendedName>
        <fullName evidence="5">AMIN domain-containing protein</fullName>
    </recommendedName>
</protein>
<evidence type="ECO:0000256" key="2">
    <source>
        <dbReference type="SAM" id="SignalP"/>
    </source>
</evidence>
<evidence type="ECO:0000256" key="1">
    <source>
        <dbReference type="SAM" id="Coils"/>
    </source>
</evidence>
<feature type="chain" id="PRO_5034060802" description="AMIN domain-containing protein" evidence="2">
    <location>
        <begin position="27"/>
        <end position="203"/>
    </location>
</feature>
<evidence type="ECO:0000313" key="4">
    <source>
        <dbReference type="Proteomes" id="UP000676194"/>
    </source>
</evidence>
<dbReference type="AlphaFoldDB" id="A0A8E6EXQ8"/>
<feature type="signal peptide" evidence="2">
    <location>
        <begin position="1"/>
        <end position="26"/>
    </location>
</feature>
<dbReference type="EMBL" id="CP074694">
    <property type="protein sequence ID" value="QVL31883.1"/>
    <property type="molecule type" value="Genomic_DNA"/>
</dbReference>
<feature type="coiled-coil region" evidence="1">
    <location>
        <begin position="101"/>
        <end position="128"/>
    </location>
</feature>
<keyword evidence="4" id="KW-1185">Reference proteome</keyword>
<proteinExistence type="predicted"/>
<reference evidence="3" key="1">
    <citation type="submission" date="2021-05" db="EMBL/GenBank/DDBJ databases">
        <title>Complete genome sequence of the cellulolytic planctomycete Telmatocola sphagniphila SP2T and characterization of the first cellulase from planctomycetes.</title>
        <authorList>
            <person name="Rakitin A.L."/>
            <person name="Beletsky A.V."/>
            <person name="Naumoff D.G."/>
            <person name="Kulichevskaya I.S."/>
            <person name="Mardanov A.V."/>
            <person name="Ravin N.V."/>
            <person name="Dedysh S.N."/>
        </authorList>
    </citation>
    <scope>NUCLEOTIDE SEQUENCE</scope>
    <source>
        <strain evidence="3">SP2T</strain>
    </source>
</reference>
<keyword evidence="1" id="KW-0175">Coiled coil</keyword>
<gene>
    <name evidence="3" type="ORF">KIH39_24100</name>
</gene>
<evidence type="ECO:0008006" key="5">
    <source>
        <dbReference type="Google" id="ProtNLM"/>
    </source>
</evidence>